<name>A0AAW1FM57_ZOAVI</name>
<feature type="compositionally biased region" description="Basic and acidic residues" evidence="1">
    <location>
        <begin position="58"/>
        <end position="67"/>
    </location>
</feature>
<dbReference type="EMBL" id="JBCEZU010000056">
    <property type="protein sequence ID" value="KAK9535293.1"/>
    <property type="molecule type" value="Genomic_DNA"/>
</dbReference>
<evidence type="ECO:0000256" key="1">
    <source>
        <dbReference type="SAM" id="MobiDB-lite"/>
    </source>
</evidence>
<protein>
    <submittedName>
        <fullName evidence="2">Uncharacterized protein</fullName>
    </submittedName>
</protein>
<evidence type="ECO:0000313" key="3">
    <source>
        <dbReference type="Proteomes" id="UP001488805"/>
    </source>
</evidence>
<gene>
    <name evidence="2" type="ORF">VZT92_007682</name>
</gene>
<feature type="region of interest" description="Disordered" evidence="1">
    <location>
        <begin position="58"/>
        <end position="112"/>
    </location>
</feature>
<evidence type="ECO:0000313" key="2">
    <source>
        <dbReference type="EMBL" id="KAK9535293.1"/>
    </source>
</evidence>
<reference evidence="2 3" key="1">
    <citation type="journal article" date="2024" name="Genome Biol. Evol.">
        <title>Chromosome-level genome assembly of the viviparous eelpout Zoarces viviparus.</title>
        <authorList>
            <person name="Fuhrmann N."/>
            <person name="Brasseur M.V."/>
            <person name="Bakowski C.E."/>
            <person name="Podsiadlowski L."/>
            <person name="Prost S."/>
            <person name="Krehenwinkel H."/>
            <person name="Mayer C."/>
        </authorList>
    </citation>
    <scope>NUCLEOTIDE SEQUENCE [LARGE SCALE GENOMIC DNA]</scope>
    <source>
        <strain evidence="2">NO-MEL_2022_Ind0_liver</strain>
    </source>
</reference>
<dbReference type="Proteomes" id="UP001488805">
    <property type="component" value="Unassembled WGS sequence"/>
</dbReference>
<keyword evidence="3" id="KW-1185">Reference proteome</keyword>
<organism evidence="2 3">
    <name type="scientific">Zoarces viviparus</name>
    <name type="common">Viviparous eelpout</name>
    <name type="synonym">Blennius viviparus</name>
    <dbReference type="NCBI Taxonomy" id="48416"/>
    <lineage>
        <taxon>Eukaryota</taxon>
        <taxon>Metazoa</taxon>
        <taxon>Chordata</taxon>
        <taxon>Craniata</taxon>
        <taxon>Vertebrata</taxon>
        <taxon>Euteleostomi</taxon>
        <taxon>Actinopterygii</taxon>
        <taxon>Neopterygii</taxon>
        <taxon>Teleostei</taxon>
        <taxon>Neoteleostei</taxon>
        <taxon>Acanthomorphata</taxon>
        <taxon>Eupercaria</taxon>
        <taxon>Perciformes</taxon>
        <taxon>Cottioidei</taxon>
        <taxon>Zoarcales</taxon>
        <taxon>Zoarcidae</taxon>
        <taxon>Zoarcinae</taxon>
        <taxon>Zoarces</taxon>
    </lineage>
</organism>
<proteinExistence type="predicted"/>
<comment type="caution">
    <text evidence="2">The sequence shown here is derived from an EMBL/GenBank/DDBJ whole genome shotgun (WGS) entry which is preliminary data.</text>
</comment>
<dbReference type="AlphaFoldDB" id="A0AAW1FM57"/>
<accession>A0AAW1FM57</accession>
<sequence length="112" mass="12585">MAALTCGREKQTALGWVKKQAVQGREKNGCLRVTKWLDGEREELLLLRVEWRETASEMEAGGKDHLCGDWSPGPTDQSWLSFNPPLLPPQRRRETGTPTKQPLGSSCRLLGR</sequence>